<dbReference type="InterPro" id="IPR038883">
    <property type="entry name" value="AN11006-like"/>
</dbReference>
<dbReference type="EMBL" id="AMGX01000030">
    <property type="protein sequence ID" value="EXJ61167.1"/>
    <property type="molecule type" value="Genomic_DNA"/>
</dbReference>
<evidence type="ECO:0000313" key="2">
    <source>
        <dbReference type="EMBL" id="EXJ61167.1"/>
    </source>
</evidence>
<dbReference type="RefSeq" id="XP_007750718.1">
    <property type="nucleotide sequence ID" value="XM_007752528.1"/>
</dbReference>
<dbReference type="GeneID" id="19196645"/>
<name>W9VZA2_9EURO</name>
<comment type="caution">
    <text evidence="2">The sequence shown here is derived from an EMBL/GenBank/DDBJ whole genome shotgun (WGS) entry which is preliminary data.</text>
</comment>
<dbReference type="Proteomes" id="UP000019471">
    <property type="component" value="Unassembled WGS sequence"/>
</dbReference>
<evidence type="ECO:0008006" key="4">
    <source>
        <dbReference type="Google" id="ProtNLM"/>
    </source>
</evidence>
<dbReference type="AlphaFoldDB" id="W9VZA2"/>
<organism evidence="2 3">
    <name type="scientific">Cladophialophora psammophila CBS 110553</name>
    <dbReference type="NCBI Taxonomy" id="1182543"/>
    <lineage>
        <taxon>Eukaryota</taxon>
        <taxon>Fungi</taxon>
        <taxon>Dikarya</taxon>
        <taxon>Ascomycota</taxon>
        <taxon>Pezizomycotina</taxon>
        <taxon>Eurotiomycetes</taxon>
        <taxon>Chaetothyriomycetidae</taxon>
        <taxon>Chaetothyriales</taxon>
        <taxon>Herpotrichiellaceae</taxon>
        <taxon>Cladophialophora</taxon>
    </lineage>
</organism>
<dbReference type="PANTHER" id="PTHR42085:SF2">
    <property type="entry name" value="F-BOX DOMAIN-CONTAINING PROTEIN"/>
    <property type="match status" value="1"/>
</dbReference>
<accession>W9VZA2</accession>
<proteinExistence type="predicted"/>
<dbReference type="OrthoDB" id="2951834at2759"/>
<evidence type="ECO:0000313" key="3">
    <source>
        <dbReference type="Proteomes" id="UP000019471"/>
    </source>
</evidence>
<dbReference type="HOGENOM" id="CLU_557763_0_0_1"/>
<sequence>MASSSGKGPGAAATNPPETSTICAPANLSFFDIPAEVRVEIYEQLYCFPRTVHLAFEDDRKGKFKHWRDYPVTRLFNCEPALPVHALLVAKKFYQEASLVLYQRNKFRIEWEDLNDALTQWNQKFNICLSAIDLLCECGPAWGFVPAIRALIDKMPGLREINVKIHGSCRISAAALETSSAITPCASMFGGPDLELIAIPLNHNYCDEIGGGRDVEAIINTIRQENSKLADIWPQTLPSKSITRFNAPNLSLVRLCGHIDPSLLAKIEQHKCLPGDCRWMKVGQEVKIEDTDSETWKKDNLGDQAKNCLHYKWKAVDPRKRTDIPVVNMRQWHPPLTEKEKRKVRDFARLFAGRDNSCQDNESPSGEYETATAKDEGASEADAPSKGNDGGVPRPLAAKAENHTSSTCTSDDSIRAGWDKFADGDGKESAFTECEPSDQGGTSQDAPSMNAENEEIEPAEETERASTEPASPEELLDGLQELPFANWFEDINNVFMHKDPADAIAALQLEFSPFFDSC</sequence>
<dbReference type="PANTHER" id="PTHR42085">
    <property type="entry name" value="F-BOX DOMAIN-CONTAINING PROTEIN"/>
    <property type="match status" value="1"/>
</dbReference>
<gene>
    <name evidence="2" type="ORF">A1O5_11959</name>
</gene>
<feature type="region of interest" description="Disordered" evidence="1">
    <location>
        <begin position="355"/>
        <end position="478"/>
    </location>
</feature>
<dbReference type="STRING" id="1182543.W9VZA2"/>
<evidence type="ECO:0000256" key="1">
    <source>
        <dbReference type="SAM" id="MobiDB-lite"/>
    </source>
</evidence>
<feature type="compositionally biased region" description="Basic and acidic residues" evidence="1">
    <location>
        <begin position="412"/>
        <end position="430"/>
    </location>
</feature>
<keyword evidence="3" id="KW-1185">Reference proteome</keyword>
<protein>
    <recommendedName>
        <fullName evidence="4">F-box domain-containing protein</fullName>
    </recommendedName>
</protein>
<reference evidence="2 3" key="1">
    <citation type="submission" date="2013-03" db="EMBL/GenBank/DDBJ databases">
        <title>The Genome Sequence of Cladophialophora psammophila CBS 110553.</title>
        <authorList>
            <consortium name="The Broad Institute Genomics Platform"/>
            <person name="Cuomo C."/>
            <person name="de Hoog S."/>
            <person name="Gorbushina A."/>
            <person name="Walker B."/>
            <person name="Young S.K."/>
            <person name="Zeng Q."/>
            <person name="Gargeya S."/>
            <person name="Fitzgerald M."/>
            <person name="Haas B."/>
            <person name="Abouelleil A."/>
            <person name="Allen A.W."/>
            <person name="Alvarado L."/>
            <person name="Arachchi H.M."/>
            <person name="Berlin A.M."/>
            <person name="Chapman S.B."/>
            <person name="Gainer-Dewar J."/>
            <person name="Goldberg J."/>
            <person name="Griggs A."/>
            <person name="Gujja S."/>
            <person name="Hansen M."/>
            <person name="Howarth C."/>
            <person name="Imamovic A."/>
            <person name="Ireland A."/>
            <person name="Larimer J."/>
            <person name="McCowan C."/>
            <person name="Murphy C."/>
            <person name="Pearson M."/>
            <person name="Poon T.W."/>
            <person name="Priest M."/>
            <person name="Roberts A."/>
            <person name="Saif S."/>
            <person name="Shea T."/>
            <person name="Sisk P."/>
            <person name="Sykes S."/>
            <person name="Wortman J."/>
            <person name="Nusbaum C."/>
            <person name="Birren B."/>
        </authorList>
    </citation>
    <scope>NUCLEOTIDE SEQUENCE [LARGE SCALE GENOMIC DNA]</scope>
    <source>
        <strain evidence="2 3">CBS 110553</strain>
    </source>
</reference>